<keyword evidence="2" id="KW-0675">Receptor</keyword>
<sequence length="793" mass="89166">MLKILYSLIMLLLISIVTTRGQSPNQTIRGHVLDQQSQSAIPGATVLLLNSDPIKGTSTDMNGDFRLENIPVGRQSIQISFIGYVPVTLNNIMVHAGKEVVLKIELLEEVQNLDAIEIKASKIKDEALNELTTVSARSFSLEEATRFAGTFNDPARMAQNYAGVASSGDIRNDIVIRGNSPSGLQYRLEGIPIPNPNHFGTFGSSGGGISMLSQNILSSSDFLTGAFPAEFGEAISGVFDIYMRNGNNEKQEFATQIGFRGIEFAAEGPFSKSSKSSYLFNYRYSTLAVFDALGFSFASGVNAVPQYQDLAFKLNFAVGTKNNTISVFGLGGNANIHLKDSEQENVEDFFSIDRPADLKNETATGVVGVSFNHFFNKKAYGKLTLAVSRNTNTYRIDTLNAPDYQTLSRADFGEFNEDRYKLAYNFNQKFSAKNTLNSGLQIDYIVGDSWNKENQNGTHILTTNFDGNTYLVCAYSQWQHRFNNTLTLNTGLHAQHLTLTSKTVVEPRLGLKWQLNPDQSFSAAFGLHSQSIPVYAYFIEEELPNGEILQKNRDLDFLKSQHYIIAYDNKLNENLRLKIEAYYQRLYNIPVERSSSSYSVLNEGADFAIYPSDKDVLVNEGSGRNLGLEITLERFFNRDYYFLMTTSLFDSKYKGSDDIDRNTAFNGNYIVNVLAGKEFKINNKNTFSIDFKTTFAGGKRFTPIDVAQSQLLLKTVLQEDRAYEDQFKPYVRPDVKFSYAINRGNVTHQISLDIQNFINRNNEFERVYSIKEDVTRTVFQQGFLPELQYRILF</sequence>
<evidence type="ECO:0000313" key="3">
    <source>
        <dbReference type="Proteomes" id="UP001172082"/>
    </source>
</evidence>
<proteinExistence type="predicted"/>
<dbReference type="PANTHER" id="PTHR30069">
    <property type="entry name" value="TONB-DEPENDENT OUTER MEMBRANE RECEPTOR"/>
    <property type="match status" value="1"/>
</dbReference>
<dbReference type="EMBL" id="JAUJEA010000002">
    <property type="protein sequence ID" value="MDN5201313.1"/>
    <property type="molecule type" value="Genomic_DNA"/>
</dbReference>
<dbReference type="Proteomes" id="UP001172082">
    <property type="component" value="Unassembled WGS sequence"/>
</dbReference>
<dbReference type="SUPFAM" id="SSF56935">
    <property type="entry name" value="Porins"/>
    <property type="match status" value="1"/>
</dbReference>
<dbReference type="Pfam" id="PF13620">
    <property type="entry name" value="CarboxypepD_reg"/>
    <property type="match status" value="1"/>
</dbReference>
<reference evidence="2" key="1">
    <citation type="submission" date="2023-06" db="EMBL/GenBank/DDBJ databases">
        <title>Genomic of Parafulvivirga corallium.</title>
        <authorList>
            <person name="Wang G."/>
        </authorList>
    </citation>
    <scope>NUCLEOTIDE SEQUENCE</scope>
    <source>
        <strain evidence="2">BMA10</strain>
    </source>
</reference>
<keyword evidence="1" id="KW-0732">Signal</keyword>
<evidence type="ECO:0000313" key="2">
    <source>
        <dbReference type="EMBL" id="MDN5201313.1"/>
    </source>
</evidence>
<dbReference type="SUPFAM" id="SSF49464">
    <property type="entry name" value="Carboxypeptidase regulatory domain-like"/>
    <property type="match status" value="1"/>
</dbReference>
<dbReference type="InterPro" id="IPR037066">
    <property type="entry name" value="Plug_dom_sf"/>
</dbReference>
<protein>
    <submittedName>
        <fullName evidence="2">TonB-dependent receptor</fullName>
    </submittedName>
</protein>
<gene>
    <name evidence="2" type="ORF">QQ008_08070</name>
</gene>
<dbReference type="InterPro" id="IPR008969">
    <property type="entry name" value="CarboxyPept-like_regulatory"/>
</dbReference>
<accession>A0ABT8KLK1</accession>
<dbReference type="RefSeq" id="WP_346751339.1">
    <property type="nucleotide sequence ID" value="NZ_JAUJEA010000002.1"/>
</dbReference>
<organism evidence="2 3">
    <name type="scientific">Splendidivirga corallicola</name>
    <dbReference type="NCBI Taxonomy" id="3051826"/>
    <lineage>
        <taxon>Bacteria</taxon>
        <taxon>Pseudomonadati</taxon>
        <taxon>Bacteroidota</taxon>
        <taxon>Cytophagia</taxon>
        <taxon>Cytophagales</taxon>
        <taxon>Splendidivirgaceae</taxon>
        <taxon>Splendidivirga</taxon>
    </lineage>
</organism>
<keyword evidence="3" id="KW-1185">Reference proteome</keyword>
<name>A0ABT8KLK1_9BACT</name>
<dbReference type="InterPro" id="IPR039426">
    <property type="entry name" value="TonB-dep_rcpt-like"/>
</dbReference>
<comment type="caution">
    <text evidence="2">The sequence shown here is derived from an EMBL/GenBank/DDBJ whole genome shotgun (WGS) entry which is preliminary data.</text>
</comment>
<dbReference type="PANTHER" id="PTHR30069:SF29">
    <property type="entry name" value="HEMOGLOBIN AND HEMOGLOBIN-HAPTOGLOBIN-BINDING PROTEIN 1-RELATED"/>
    <property type="match status" value="1"/>
</dbReference>
<evidence type="ECO:0000256" key="1">
    <source>
        <dbReference type="ARBA" id="ARBA00022729"/>
    </source>
</evidence>
<dbReference type="Gene3D" id="2.60.40.1120">
    <property type="entry name" value="Carboxypeptidase-like, regulatory domain"/>
    <property type="match status" value="1"/>
</dbReference>
<dbReference type="Gene3D" id="2.170.130.10">
    <property type="entry name" value="TonB-dependent receptor, plug domain"/>
    <property type="match status" value="1"/>
</dbReference>